<dbReference type="Pfam" id="PF13855">
    <property type="entry name" value="LRR_8"/>
    <property type="match status" value="1"/>
</dbReference>
<evidence type="ECO:0000313" key="10">
    <source>
        <dbReference type="EMBL" id="CAG9799126.1"/>
    </source>
</evidence>
<dbReference type="InterPro" id="IPR003591">
    <property type="entry name" value="Leu-rich_rpt_typical-subtyp"/>
</dbReference>
<evidence type="ECO:0000256" key="2">
    <source>
        <dbReference type="ARBA" id="ARBA00022729"/>
    </source>
</evidence>
<keyword evidence="7" id="KW-0812">Transmembrane</keyword>
<dbReference type="PANTHER" id="PTHR45842:SF22">
    <property type="entry name" value="INSULIN-LIKE GROWTH FACTOR-BINDING PROTEIN COMPLEX ACID LABILE SUBUNIT ISOFORM X1"/>
    <property type="match status" value="1"/>
</dbReference>
<dbReference type="InterPro" id="IPR013783">
    <property type="entry name" value="Ig-like_fold"/>
</dbReference>
<feature type="region of interest" description="Disordered" evidence="6">
    <location>
        <begin position="511"/>
        <end position="541"/>
    </location>
</feature>
<reference evidence="10" key="2">
    <citation type="submission" date="2022-10" db="EMBL/GenBank/DDBJ databases">
        <authorList>
            <consortium name="ENA_rothamsted_submissions"/>
            <consortium name="culmorum"/>
            <person name="King R."/>
        </authorList>
    </citation>
    <scope>NUCLEOTIDE SEQUENCE</scope>
</reference>
<dbReference type="PANTHER" id="PTHR45842">
    <property type="entry name" value="SYNAPTIC ADHESION-LIKE MOLECULE SALM"/>
    <property type="match status" value="1"/>
</dbReference>
<keyword evidence="7" id="KW-0472">Membrane</keyword>
<dbReference type="InterPro" id="IPR036179">
    <property type="entry name" value="Ig-like_dom_sf"/>
</dbReference>
<keyword evidence="3" id="KW-0677">Repeat</keyword>
<dbReference type="InterPro" id="IPR001611">
    <property type="entry name" value="Leu-rich_rpt"/>
</dbReference>
<feature type="compositionally biased region" description="Polar residues" evidence="6">
    <location>
        <begin position="532"/>
        <end position="541"/>
    </location>
</feature>
<evidence type="ECO:0000313" key="11">
    <source>
        <dbReference type="Proteomes" id="UP001153620"/>
    </source>
</evidence>
<dbReference type="Gene3D" id="3.80.10.10">
    <property type="entry name" value="Ribonuclease Inhibitor"/>
    <property type="match status" value="2"/>
</dbReference>
<accession>A0A9N9RKY8</accession>
<feature type="compositionally biased region" description="Basic and acidic residues" evidence="6">
    <location>
        <begin position="511"/>
        <end position="531"/>
    </location>
</feature>
<feature type="signal peptide" evidence="8">
    <location>
        <begin position="1"/>
        <end position="22"/>
    </location>
</feature>
<dbReference type="GO" id="GO:0016020">
    <property type="term" value="C:membrane"/>
    <property type="evidence" value="ECO:0007669"/>
    <property type="project" value="UniProtKB-SubCell"/>
</dbReference>
<dbReference type="SMART" id="SM00082">
    <property type="entry name" value="LRRCT"/>
    <property type="match status" value="1"/>
</dbReference>
<dbReference type="PROSITE" id="PS51450">
    <property type="entry name" value="LRR"/>
    <property type="match status" value="3"/>
</dbReference>
<keyword evidence="4" id="KW-1015">Disulfide bond</keyword>
<sequence length="832" mass="93166">MLQIFSQIIFMVAIGLMVQSSACPQPCICKWKGGKQTSECGAHNLTAIPDGIDTSTQVLNFSHNSLSVLQSERFLKMDLINLQKIHLANNEIIRINDRAFRGLSNLVELDLSDNSLPSVPTETFQDYSSLMRLSLSGNSIRELKASAFKYLSYLTTLELSNNQISVIEDEAFIGMDNLEWLKLDGNRIRNIRGDRILPESLNGISLHGNRWMCDCRLIDIYKWLTTKGISQQEEPKCFEPQKLQGHAIKSLQLEELACLPELTPTTFYLEIAEGKNISLECKITAIPEAVISWWFQGQILQNDTVIAPNLHLYYFIEENVSDDLKRSELFIYNANADDNGTFACIAENSAGRSQANFTIRVIVKEEPIVEEVSFPNELFFLIIGTSGLLSLLISLCCCIIICKCKSKRQSSRSSSSSSSGGNGRKKKKKHGKEVSFQMPNSQKCVAIANDINNSLVCSKINGNLTITDNNQQDMLLYINNNTQNASMNDMSVPAQCGPQDRNPDLINDAESLRQRNEGDIKRNDDEMKTESSRNQALDNNKANRCDSNFSLVPILRPIPQARFTAMATLPRGAAIDNMNRRDMYQVDVHLNPGCYIDNGGYAVDYNMTPLSINTNPSQMVVNCKTLPHNRGGVKLNKSVIRFSNEAEFITRTSQTFQAYDDMEARYNPDSYPCVDTKLMEVQNFPSPPEGYKTDNASSLPTVAMLNLNKNFCTNSLTLQQQQQQKQPALPKWPSCLPGYHPQLVTIETQQNVRYQMSPLQSPTITQNPLTVTKKCVGAQTTSVIHEQDEENENEECDDSSDNSNIKCRQLKGPLADSPDEGYADDSQESSDI</sequence>
<proteinExistence type="predicted"/>
<dbReference type="InterPro" id="IPR007110">
    <property type="entry name" value="Ig-like_dom"/>
</dbReference>
<evidence type="ECO:0000256" key="8">
    <source>
        <dbReference type="SAM" id="SignalP"/>
    </source>
</evidence>
<dbReference type="AlphaFoldDB" id="A0A9N9RKY8"/>
<evidence type="ECO:0000256" key="6">
    <source>
        <dbReference type="SAM" id="MobiDB-lite"/>
    </source>
</evidence>
<evidence type="ECO:0000256" key="4">
    <source>
        <dbReference type="ARBA" id="ARBA00023157"/>
    </source>
</evidence>
<feature type="domain" description="Ig-like" evidence="9">
    <location>
        <begin position="260"/>
        <end position="358"/>
    </location>
</feature>
<organism evidence="10 11">
    <name type="scientific">Chironomus riparius</name>
    <dbReference type="NCBI Taxonomy" id="315576"/>
    <lineage>
        <taxon>Eukaryota</taxon>
        <taxon>Metazoa</taxon>
        <taxon>Ecdysozoa</taxon>
        <taxon>Arthropoda</taxon>
        <taxon>Hexapoda</taxon>
        <taxon>Insecta</taxon>
        <taxon>Pterygota</taxon>
        <taxon>Neoptera</taxon>
        <taxon>Endopterygota</taxon>
        <taxon>Diptera</taxon>
        <taxon>Nematocera</taxon>
        <taxon>Chironomoidea</taxon>
        <taxon>Chironomidae</taxon>
        <taxon>Chironominae</taxon>
        <taxon>Chironomus</taxon>
    </lineage>
</organism>
<dbReference type="InterPro" id="IPR003599">
    <property type="entry name" value="Ig_sub"/>
</dbReference>
<dbReference type="InterPro" id="IPR013098">
    <property type="entry name" value="Ig_I-set"/>
</dbReference>
<feature type="compositionally biased region" description="Acidic residues" evidence="6">
    <location>
        <begin position="787"/>
        <end position="800"/>
    </location>
</feature>
<dbReference type="GO" id="GO:0071944">
    <property type="term" value="C:cell periphery"/>
    <property type="evidence" value="ECO:0007669"/>
    <property type="project" value="UniProtKB-ARBA"/>
</dbReference>
<evidence type="ECO:0000256" key="3">
    <source>
        <dbReference type="ARBA" id="ARBA00022737"/>
    </source>
</evidence>
<dbReference type="OrthoDB" id="643377at2759"/>
<feature type="region of interest" description="Disordered" evidence="6">
    <location>
        <begin position="783"/>
        <end position="832"/>
    </location>
</feature>
<keyword evidence="5" id="KW-0325">Glycoprotein</keyword>
<dbReference type="InterPro" id="IPR050467">
    <property type="entry name" value="LRFN"/>
</dbReference>
<dbReference type="EMBL" id="OU895877">
    <property type="protein sequence ID" value="CAG9799126.1"/>
    <property type="molecule type" value="Genomic_DNA"/>
</dbReference>
<evidence type="ECO:0000256" key="5">
    <source>
        <dbReference type="ARBA" id="ARBA00023180"/>
    </source>
</evidence>
<feature type="region of interest" description="Disordered" evidence="6">
    <location>
        <begin position="410"/>
        <end position="434"/>
    </location>
</feature>
<dbReference type="SUPFAM" id="SSF52058">
    <property type="entry name" value="L domain-like"/>
    <property type="match status" value="1"/>
</dbReference>
<feature type="transmembrane region" description="Helical" evidence="7">
    <location>
        <begin position="378"/>
        <end position="402"/>
    </location>
</feature>
<reference evidence="10" key="1">
    <citation type="submission" date="2022-01" db="EMBL/GenBank/DDBJ databases">
        <authorList>
            <person name="King R."/>
        </authorList>
    </citation>
    <scope>NUCLEOTIDE SEQUENCE</scope>
</reference>
<dbReference type="FunFam" id="3.80.10.10:FF:000082">
    <property type="entry name" value="Leucine-rich repeat-containing 24"/>
    <property type="match status" value="1"/>
</dbReference>
<dbReference type="InterPro" id="IPR032675">
    <property type="entry name" value="LRR_dom_sf"/>
</dbReference>
<dbReference type="SMART" id="SM00409">
    <property type="entry name" value="IG"/>
    <property type="match status" value="1"/>
</dbReference>
<feature type="chain" id="PRO_5040351652" description="Ig-like domain-containing protein" evidence="8">
    <location>
        <begin position="23"/>
        <end position="832"/>
    </location>
</feature>
<dbReference type="SUPFAM" id="SSF48726">
    <property type="entry name" value="Immunoglobulin"/>
    <property type="match status" value="1"/>
</dbReference>
<dbReference type="Gene3D" id="2.60.40.10">
    <property type="entry name" value="Immunoglobulins"/>
    <property type="match status" value="1"/>
</dbReference>
<protein>
    <recommendedName>
        <fullName evidence="9">Ig-like domain-containing protein</fullName>
    </recommendedName>
</protein>
<dbReference type="SMART" id="SM00369">
    <property type="entry name" value="LRR_TYP"/>
    <property type="match status" value="5"/>
</dbReference>
<dbReference type="InterPro" id="IPR000483">
    <property type="entry name" value="Cys-rich_flank_reg_C"/>
</dbReference>
<evidence type="ECO:0000256" key="7">
    <source>
        <dbReference type="SAM" id="Phobius"/>
    </source>
</evidence>
<gene>
    <name evidence="10" type="ORF">CHIRRI_LOCUS2101</name>
</gene>
<dbReference type="Pfam" id="PF07679">
    <property type="entry name" value="I-set"/>
    <property type="match status" value="1"/>
</dbReference>
<keyword evidence="2 8" id="KW-0732">Signal</keyword>
<dbReference type="CDD" id="cd00096">
    <property type="entry name" value="Ig"/>
    <property type="match status" value="1"/>
</dbReference>
<evidence type="ECO:0000256" key="1">
    <source>
        <dbReference type="ARBA" id="ARBA00022614"/>
    </source>
</evidence>
<dbReference type="InterPro" id="IPR003598">
    <property type="entry name" value="Ig_sub2"/>
</dbReference>
<keyword evidence="11" id="KW-1185">Reference proteome</keyword>
<feature type="compositionally biased region" description="Acidic residues" evidence="6">
    <location>
        <begin position="817"/>
        <end position="832"/>
    </location>
</feature>
<dbReference type="PROSITE" id="PS50835">
    <property type="entry name" value="IG_LIKE"/>
    <property type="match status" value="1"/>
</dbReference>
<evidence type="ECO:0000259" key="9">
    <source>
        <dbReference type="PROSITE" id="PS50835"/>
    </source>
</evidence>
<keyword evidence="1" id="KW-0433">Leucine-rich repeat</keyword>
<dbReference type="Proteomes" id="UP001153620">
    <property type="component" value="Chromosome 1"/>
</dbReference>
<keyword evidence="7" id="KW-1133">Transmembrane helix</keyword>
<dbReference type="SMART" id="SM00408">
    <property type="entry name" value="IGc2"/>
    <property type="match status" value="1"/>
</dbReference>
<name>A0A9N9RKY8_9DIPT</name>